<organism evidence="1 2">
    <name type="scientific">Paenibacillus ferrarius</name>
    <dbReference type="NCBI Taxonomy" id="1469647"/>
    <lineage>
        <taxon>Bacteria</taxon>
        <taxon>Bacillati</taxon>
        <taxon>Bacillota</taxon>
        <taxon>Bacilli</taxon>
        <taxon>Bacillales</taxon>
        <taxon>Paenibacillaceae</taxon>
        <taxon>Paenibacillus</taxon>
    </lineage>
</organism>
<comment type="caution">
    <text evidence="1">The sequence shown here is derived from an EMBL/GenBank/DDBJ whole genome shotgun (WGS) entry which is preliminary data.</text>
</comment>
<gene>
    <name evidence="1" type="ORF">BC351_00725</name>
</gene>
<accession>A0A1V4HSD2</accession>
<dbReference type="Proteomes" id="UP000190626">
    <property type="component" value="Unassembled WGS sequence"/>
</dbReference>
<evidence type="ECO:0000313" key="1">
    <source>
        <dbReference type="EMBL" id="OPH61797.1"/>
    </source>
</evidence>
<protein>
    <submittedName>
        <fullName evidence="1">Uncharacterized protein</fullName>
    </submittedName>
</protein>
<dbReference type="EMBL" id="MBTG01000001">
    <property type="protein sequence ID" value="OPH61797.1"/>
    <property type="molecule type" value="Genomic_DNA"/>
</dbReference>
<dbReference type="STRING" id="1469647.BC351_00725"/>
<keyword evidence="2" id="KW-1185">Reference proteome</keyword>
<name>A0A1V4HSD2_9BACL</name>
<dbReference type="AlphaFoldDB" id="A0A1V4HSD2"/>
<proteinExistence type="predicted"/>
<reference evidence="2" key="1">
    <citation type="submission" date="2016-07" db="EMBL/GenBank/DDBJ databases">
        <authorList>
            <person name="Florea S."/>
            <person name="Webb J.S."/>
            <person name="Jaromczyk J."/>
            <person name="Schardl C.L."/>
        </authorList>
    </citation>
    <scope>NUCLEOTIDE SEQUENCE [LARGE SCALE GENOMIC DNA]</scope>
    <source>
        <strain evidence="2">CY1</strain>
    </source>
</reference>
<evidence type="ECO:0000313" key="2">
    <source>
        <dbReference type="Proteomes" id="UP000190626"/>
    </source>
</evidence>
<sequence>MKVGLIMRFLDLSELSIKRLSNAFVNYLEGNGVGHHKVALTLDNSEQIVLMIEDKYDRMHMFSWEAAGAIGQEMNDIVKSTIDPMLEKMKSREER</sequence>